<gene>
    <name evidence="2" type="ORF">UW82_C0003G0022</name>
</gene>
<dbReference type="PANTHER" id="PTHR35800:SF1">
    <property type="entry name" value="RNA-BINDING PROTEIN KHPB"/>
    <property type="match status" value="1"/>
</dbReference>
<dbReference type="EMBL" id="LCJU01000003">
    <property type="protein sequence ID" value="KKT85104.1"/>
    <property type="molecule type" value="Genomic_DNA"/>
</dbReference>
<organism evidence="2 3">
    <name type="scientific">candidate division WWE3 bacterium GW2011_GWC2_44_9</name>
    <dbReference type="NCBI Taxonomy" id="1619125"/>
    <lineage>
        <taxon>Bacteria</taxon>
        <taxon>Katanobacteria</taxon>
    </lineage>
</organism>
<dbReference type="SUPFAM" id="SSF82708">
    <property type="entry name" value="R3H domain"/>
    <property type="match status" value="1"/>
</dbReference>
<dbReference type="InterPro" id="IPR038008">
    <property type="entry name" value="Jag_KH"/>
</dbReference>
<evidence type="ECO:0000313" key="3">
    <source>
        <dbReference type="Proteomes" id="UP000034504"/>
    </source>
</evidence>
<dbReference type="InterPro" id="IPR039247">
    <property type="entry name" value="KhpB"/>
</dbReference>
<reference evidence="2 3" key="1">
    <citation type="journal article" date="2015" name="Nature">
        <title>rRNA introns, odd ribosomes, and small enigmatic genomes across a large radiation of phyla.</title>
        <authorList>
            <person name="Brown C.T."/>
            <person name="Hug L.A."/>
            <person name="Thomas B.C."/>
            <person name="Sharon I."/>
            <person name="Castelle C.J."/>
            <person name="Singh A."/>
            <person name="Wilkins M.J."/>
            <person name="Williams K.H."/>
            <person name="Banfield J.F."/>
        </authorList>
    </citation>
    <scope>NUCLEOTIDE SEQUENCE [LARGE SCALE GENOMIC DNA]</scope>
</reference>
<dbReference type="Gene3D" id="3.30.300.20">
    <property type="match status" value="1"/>
</dbReference>
<dbReference type="InterPro" id="IPR036867">
    <property type="entry name" value="R3H_dom_sf"/>
</dbReference>
<dbReference type="PROSITE" id="PS51061">
    <property type="entry name" value="R3H"/>
    <property type="match status" value="1"/>
</dbReference>
<dbReference type="InterPro" id="IPR015946">
    <property type="entry name" value="KH_dom-like_a/b"/>
</dbReference>
<name>A0A0G1NLN8_UNCKA</name>
<protein>
    <submittedName>
        <fullName evidence="2">Single-stranded nucleic acid binding R3H domain-containing protein</fullName>
    </submittedName>
</protein>
<dbReference type="InterPro" id="IPR001374">
    <property type="entry name" value="R3H_dom"/>
</dbReference>
<dbReference type="Gene3D" id="3.30.1370.50">
    <property type="entry name" value="R3H-like domain"/>
    <property type="match status" value="1"/>
</dbReference>
<dbReference type="AlphaFoldDB" id="A0A0G1NLN8"/>
<evidence type="ECO:0000313" key="2">
    <source>
        <dbReference type="EMBL" id="KKT85104.1"/>
    </source>
</evidence>
<sequence>MKKEVLENLVNTIFQKLGTNAAYELQEEDAGILLSVTGNDLNHLIGYRGEVLNALQHFLTVSYFNDAGEFLRIAVDINGYRDQRKAKLEEMTRNFIDRVRFFSQEVEMPSMSPMERRIVHVFVSGYDDIVSESVGIGRDRRVVLKPNKL</sequence>
<feature type="domain" description="R3H" evidence="1">
    <location>
        <begin position="82"/>
        <end position="148"/>
    </location>
</feature>
<dbReference type="InterPro" id="IPR034079">
    <property type="entry name" value="R3H_KhpB"/>
</dbReference>
<dbReference type="CDD" id="cd02644">
    <property type="entry name" value="R3H_jag"/>
    <property type="match status" value="1"/>
</dbReference>
<dbReference type="Proteomes" id="UP000034504">
    <property type="component" value="Unassembled WGS sequence"/>
</dbReference>
<dbReference type="Pfam" id="PF01424">
    <property type="entry name" value="R3H"/>
    <property type="match status" value="1"/>
</dbReference>
<accession>A0A0G1NLN8</accession>
<dbReference type="PANTHER" id="PTHR35800">
    <property type="entry name" value="PROTEIN JAG"/>
    <property type="match status" value="1"/>
</dbReference>
<comment type="caution">
    <text evidence="2">The sequence shown here is derived from an EMBL/GenBank/DDBJ whole genome shotgun (WGS) entry which is preliminary data.</text>
</comment>
<evidence type="ECO:0000259" key="1">
    <source>
        <dbReference type="PROSITE" id="PS51061"/>
    </source>
</evidence>
<dbReference type="GO" id="GO:0003723">
    <property type="term" value="F:RNA binding"/>
    <property type="evidence" value="ECO:0007669"/>
    <property type="project" value="InterPro"/>
</dbReference>
<dbReference type="CDD" id="cd02414">
    <property type="entry name" value="KH-II_Jag"/>
    <property type="match status" value="1"/>
</dbReference>
<dbReference type="SMART" id="SM00393">
    <property type="entry name" value="R3H"/>
    <property type="match status" value="1"/>
</dbReference>
<proteinExistence type="predicted"/>